<dbReference type="AlphaFoldDB" id="A0A518B2U7"/>
<accession>A0A518B2U7</accession>
<dbReference type="PROSITE" id="PS50234">
    <property type="entry name" value="VWFA"/>
    <property type="match status" value="1"/>
</dbReference>
<dbReference type="Gene3D" id="3.40.50.410">
    <property type="entry name" value="von Willebrand factor, type A domain"/>
    <property type="match status" value="1"/>
</dbReference>
<gene>
    <name evidence="3" type="ORF">Pan216_21640</name>
</gene>
<evidence type="ECO:0000256" key="1">
    <source>
        <dbReference type="SAM" id="Phobius"/>
    </source>
</evidence>
<organism evidence="3 4">
    <name type="scientific">Kolteria novifilia</name>
    <dbReference type="NCBI Taxonomy" id="2527975"/>
    <lineage>
        <taxon>Bacteria</taxon>
        <taxon>Pseudomonadati</taxon>
        <taxon>Planctomycetota</taxon>
        <taxon>Planctomycetia</taxon>
        <taxon>Kolteriales</taxon>
        <taxon>Kolteriaceae</taxon>
        <taxon>Kolteria</taxon>
    </lineage>
</organism>
<dbReference type="InterPro" id="IPR018705">
    <property type="entry name" value="DUF2134_membrane"/>
</dbReference>
<feature type="domain" description="VWFA" evidence="2">
    <location>
        <begin position="500"/>
        <end position="720"/>
    </location>
</feature>
<dbReference type="Pfam" id="PF13400">
    <property type="entry name" value="Tad"/>
    <property type="match status" value="1"/>
</dbReference>
<evidence type="ECO:0000259" key="2">
    <source>
        <dbReference type="PROSITE" id="PS50234"/>
    </source>
</evidence>
<dbReference type="Pfam" id="PF13519">
    <property type="entry name" value="VWA_2"/>
    <property type="match status" value="1"/>
</dbReference>
<evidence type="ECO:0000313" key="3">
    <source>
        <dbReference type="EMBL" id="QDU61309.1"/>
    </source>
</evidence>
<keyword evidence="1" id="KW-1133">Transmembrane helix</keyword>
<dbReference type="Proteomes" id="UP000317093">
    <property type="component" value="Chromosome"/>
</dbReference>
<dbReference type="SUPFAM" id="SSF53300">
    <property type="entry name" value="vWA-like"/>
    <property type="match status" value="1"/>
</dbReference>
<dbReference type="RefSeq" id="WP_419193487.1">
    <property type="nucleotide sequence ID" value="NZ_CP036279.1"/>
</dbReference>
<dbReference type="Pfam" id="PF09977">
    <property type="entry name" value="Tad_C"/>
    <property type="match status" value="1"/>
</dbReference>
<keyword evidence="1" id="KW-0472">Membrane</keyword>
<dbReference type="EMBL" id="CP036279">
    <property type="protein sequence ID" value="QDU61309.1"/>
    <property type="molecule type" value="Genomic_DNA"/>
</dbReference>
<name>A0A518B2U7_9BACT</name>
<feature type="transmembrane region" description="Helical" evidence="1">
    <location>
        <begin position="21"/>
        <end position="42"/>
    </location>
</feature>
<keyword evidence="1" id="KW-0812">Transmembrane</keyword>
<dbReference type="CDD" id="cd00198">
    <property type="entry name" value="vWFA"/>
    <property type="match status" value="1"/>
</dbReference>
<dbReference type="InterPro" id="IPR036465">
    <property type="entry name" value="vWFA_dom_sf"/>
</dbReference>
<protein>
    <submittedName>
        <fullName evidence="3">von Willebrand factor type A domain protein</fullName>
    </submittedName>
</protein>
<proteinExistence type="predicted"/>
<reference evidence="3 4" key="1">
    <citation type="submission" date="2019-02" db="EMBL/GenBank/DDBJ databases">
        <title>Deep-cultivation of Planctomycetes and their phenomic and genomic characterization uncovers novel biology.</title>
        <authorList>
            <person name="Wiegand S."/>
            <person name="Jogler M."/>
            <person name="Boedeker C."/>
            <person name="Pinto D."/>
            <person name="Vollmers J."/>
            <person name="Rivas-Marin E."/>
            <person name="Kohn T."/>
            <person name="Peeters S.H."/>
            <person name="Heuer A."/>
            <person name="Rast P."/>
            <person name="Oberbeckmann S."/>
            <person name="Bunk B."/>
            <person name="Jeske O."/>
            <person name="Meyerdierks A."/>
            <person name="Storesund J.E."/>
            <person name="Kallscheuer N."/>
            <person name="Luecker S."/>
            <person name="Lage O.M."/>
            <person name="Pohl T."/>
            <person name="Merkel B.J."/>
            <person name="Hornburger P."/>
            <person name="Mueller R.-W."/>
            <person name="Bruemmer F."/>
            <person name="Labrenz M."/>
            <person name="Spormann A.M."/>
            <person name="Op den Camp H."/>
            <person name="Overmann J."/>
            <person name="Amann R."/>
            <person name="Jetten M.S.M."/>
            <person name="Mascher T."/>
            <person name="Medema M.H."/>
            <person name="Devos D.P."/>
            <person name="Kaster A.-K."/>
            <person name="Ovreas L."/>
            <person name="Rohde M."/>
            <person name="Galperin M.Y."/>
            <person name="Jogler C."/>
        </authorList>
    </citation>
    <scope>NUCLEOTIDE SEQUENCE [LARGE SCALE GENOMIC DNA]</scope>
    <source>
        <strain evidence="3 4">Pan216</strain>
    </source>
</reference>
<keyword evidence="4" id="KW-1185">Reference proteome</keyword>
<evidence type="ECO:0000313" key="4">
    <source>
        <dbReference type="Proteomes" id="UP000317093"/>
    </source>
</evidence>
<dbReference type="KEGG" id="knv:Pan216_21640"/>
<dbReference type="SMART" id="SM00327">
    <property type="entry name" value="VWA"/>
    <property type="match status" value="1"/>
</dbReference>
<sequence>MRRSSIPTHTDRGTSQHERRGIILVLSAIALVGILGMVAFAVDIGLIRLEQGRMQNAVDAAALAATQEIRNGVVNAQAGSVEDANSLAVTAAKNVAVDVAQRNGIFVDPTTDIQFGRRSLDDAGNLTTDWANGPFNVVRVTARRDNADLAAQDGRLPLAFARVLGYDSVAIQSSATAFLEARDIVLVLDYSGSMNDDSTFAAVNRLGLSSVEDNLDEIWEAMVDADGAFTNDRVKFPDVVSDGSKTFGDMTVGEGKYVSGYTASVDVLTMLAAYSDNGTRSLNRIVDDIRDFSVNSKSRRTTFMNDYKSRLSEMTNAEVVDAIETLMENNSKNDIKEAVRDFSNGSTDRRNKFEIAALGSPLTAAEVESLITAHEGTSDRYNRLLGAYEGVNDSNAVATSIANHLGLLDVDVNGNPINPYPQAGMNTTWTNGQIESFDSEKSMPSGPSNGDVVGGRNRDLWRNYIKWSRSDGSTNNAGYRNKYGTRTLMNYMLSSQPRHDQSEGIWNAPAYPFHAMKEGVTLFLDFLDDLDFGDYVGIVSYAENDARVESKISGEEVITDDYDALDAIQVERQAAYYSNFTGIGDGIRRARLLLEAKQRYGSRPVIMVLTDGQANRKGENEDGETFSSDDVWWNWREVTQGYNEDNPSSYYSTGDENRQYAMYEAMICVSKGITVHTMSVGAFADRNFMDALAFMGGGIHISVAGGASIASMEAEMLEAFRQVAANVPPGQLTIDVAPSGP</sequence>
<dbReference type="InterPro" id="IPR002035">
    <property type="entry name" value="VWF_A"/>
</dbReference>
<dbReference type="InterPro" id="IPR028087">
    <property type="entry name" value="Tad_N"/>
</dbReference>